<dbReference type="CDD" id="cd05379">
    <property type="entry name" value="CAP_bacterial"/>
    <property type="match status" value="1"/>
</dbReference>
<feature type="compositionally biased region" description="Basic and acidic residues" evidence="1">
    <location>
        <begin position="358"/>
        <end position="389"/>
    </location>
</feature>
<feature type="region of interest" description="Disordered" evidence="1">
    <location>
        <begin position="173"/>
        <end position="262"/>
    </location>
</feature>
<dbReference type="PANTHER" id="PTHR31157">
    <property type="entry name" value="SCP DOMAIN-CONTAINING PROTEIN"/>
    <property type="match status" value="1"/>
</dbReference>
<organism evidence="5 6">
    <name type="scientific">Brevibacterium daeguense</name>
    <dbReference type="NCBI Taxonomy" id="909936"/>
    <lineage>
        <taxon>Bacteria</taxon>
        <taxon>Bacillati</taxon>
        <taxon>Actinomycetota</taxon>
        <taxon>Actinomycetes</taxon>
        <taxon>Micrococcales</taxon>
        <taxon>Brevibacteriaceae</taxon>
        <taxon>Brevibacterium</taxon>
    </lineage>
</organism>
<feature type="region of interest" description="Disordered" evidence="1">
    <location>
        <begin position="344"/>
        <end position="473"/>
    </location>
</feature>
<protein>
    <recommendedName>
        <fullName evidence="4">SCP domain-containing protein</fullName>
    </recommendedName>
</protein>
<dbReference type="EMBL" id="BAABAZ010000004">
    <property type="protein sequence ID" value="GAA4283317.1"/>
    <property type="molecule type" value="Genomic_DNA"/>
</dbReference>
<feature type="compositionally biased region" description="Low complexity" evidence="1">
    <location>
        <begin position="390"/>
        <end position="410"/>
    </location>
</feature>
<evidence type="ECO:0000313" key="5">
    <source>
        <dbReference type="EMBL" id="GAA4283317.1"/>
    </source>
</evidence>
<name>A0ABP8EHB1_9MICO</name>
<feature type="chain" id="PRO_5046496374" description="SCP domain-containing protein" evidence="3">
    <location>
        <begin position="20"/>
        <end position="497"/>
    </location>
</feature>
<feature type="compositionally biased region" description="Basic and acidic residues" evidence="1">
    <location>
        <begin position="194"/>
        <end position="235"/>
    </location>
</feature>
<feature type="domain" description="SCP" evidence="4">
    <location>
        <begin position="54"/>
        <end position="166"/>
    </location>
</feature>
<dbReference type="InterPro" id="IPR014044">
    <property type="entry name" value="CAP_dom"/>
</dbReference>
<keyword evidence="6" id="KW-1185">Reference proteome</keyword>
<evidence type="ECO:0000256" key="3">
    <source>
        <dbReference type="SAM" id="SignalP"/>
    </source>
</evidence>
<dbReference type="RefSeq" id="WP_236865515.1">
    <property type="nucleotide sequence ID" value="NZ_BAABAZ010000004.1"/>
</dbReference>
<reference evidence="6" key="1">
    <citation type="journal article" date="2019" name="Int. J. Syst. Evol. Microbiol.">
        <title>The Global Catalogue of Microorganisms (GCM) 10K type strain sequencing project: providing services to taxonomists for standard genome sequencing and annotation.</title>
        <authorList>
            <consortium name="The Broad Institute Genomics Platform"/>
            <consortium name="The Broad Institute Genome Sequencing Center for Infectious Disease"/>
            <person name="Wu L."/>
            <person name="Ma J."/>
        </authorList>
    </citation>
    <scope>NUCLEOTIDE SEQUENCE [LARGE SCALE GENOMIC DNA]</scope>
    <source>
        <strain evidence="6">JCM 17458</strain>
    </source>
</reference>
<proteinExistence type="predicted"/>
<feature type="transmembrane region" description="Helical" evidence="2">
    <location>
        <begin position="472"/>
        <end position="491"/>
    </location>
</feature>
<dbReference type="Proteomes" id="UP001501586">
    <property type="component" value="Unassembled WGS sequence"/>
</dbReference>
<dbReference type="SUPFAM" id="SSF55797">
    <property type="entry name" value="PR-1-like"/>
    <property type="match status" value="1"/>
</dbReference>
<feature type="compositionally biased region" description="Basic and acidic residues" evidence="1">
    <location>
        <begin position="412"/>
        <end position="423"/>
    </location>
</feature>
<dbReference type="InterPro" id="IPR035940">
    <property type="entry name" value="CAP_sf"/>
</dbReference>
<dbReference type="PANTHER" id="PTHR31157:SF1">
    <property type="entry name" value="SCP DOMAIN-CONTAINING PROTEIN"/>
    <property type="match status" value="1"/>
</dbReference>
<dbReference type="Pfam" id="PF00188">
    <property type="entry name" value="CAP"/>
    <property type="match status" value="1"/>
</dbReference>
<keyword evidence="2" id="KW-0472">Membrane</keyword>
<comment type="caution">
    <text evidence="5">The sequence shown here is derived from an EMBL/GenBank/DDBJ whole genome shotgun (WGS) entry which is preliminary data.</text>
</comment>
<accession>A0ABP8EHB1</accession>
<evidence type="ECO:0000256" key="2">
    <source>
        <dbReference type="SAM" id="Phobius"/>
    </source>
</evidence>
<keyword evidence="2" id="KW-1133">Transmembrane helix</keyword>
<evidence type="ECO:0000259" key="4">
    <source>
        <dbReference type="Pfam" id="PF00188"/>
    </source>
</evidence>
<evidence type="ECO:0000313" key="6">
    <source>
        <dbReference type="Proteomes" id="UP001501586"/>
    </source>
</evidence>
<evidence type="ECO:0000256" key="1">
    <source>
        <dbReference type="SAM" id="MobiDB-lite"/>
    </source>
</evidence>
<feature type="signal peptide" evidence="3">
    <location>
        <begin position="1"/>
        <end position="19"/>
    </location>
</feature>
<sequence length="497" mass="49870">MKRSLALPVAAVVAAGGFAAIPAAVPALNPPAQAATEDAKNFDDEVAQQMLVQVNEHRESKGLKPLTSSLALDGIAQPWAKSMAADQKLSHNPDSSTKTFATGATGTAENVAQNNPGEDAAATARALVDSLLESPGHRKNIEGAYNAVGLGFAVAANGQTYAVQNFAHYEGTIPQPASEAPAGSDGESDDDRGDGEKSGKDGKDKSGKHESGKHKSDEDGSKSDGHSSDRSEKSKAPHGSSDSDSTEDDADAGERGLVLDPEQLTAEEFVAKDDAVVIKASGLKAGSKATMFVKKDDGSLEHSETRKVDAKGTVTFSVHGEPTDDISGYEGSYSVTVKSKGSDSLKAGFTVGADAAGDADKGDKDDAKSDKDGAKGDEDDAKSEKKDGAKAGSGAASVAQAAGDAGSADDASADKADGDKASDDAAAGTDDASDDDGQAGGNDAQAGGDDAAEADDEAAGNPGTLPRTGPELAGAGLGAALLAIGGATVMLTRRRLG</sequence>
<dbReference type="Gene3D" id="3.40.33.10">
    <property type="entry name" value="CAP"/>
    <property type="match status" value="1"/>
</dbReference>
<keyword evidence="3" id="KW-0732">Signal</keyword>
<gene>
    <name evidence="5" type="ORF">GCM10022261_08480</name>
</gene>
<keyword evidence="2" id="KW-0812">Transmembrane</keyword>